<dbReference type="EMBL" id="KI546073">
    <property type="protein sequence ID" value="EST46659.1"/>
    <property type="molecule type" value="Genomic_DNA"/>
</dbReference>
<evidence type="ECO:0000256" key="1">
    <source>
        <dbReference type="SAM" id="Phobius"/>
    </source>
</evidence>
<protein>
    <submittedName>
        <fullName evidence="3">Transmembrane domain-containing protein</fullName>
    </submittedName>
</protein>
<feature type="chain" id="PRO_5004749442" evidence="2">
    <location>
        <begin position="23"/>
        <end position="131"/>
    </location>
</feature>
<reference evidence="4" key="2">
    <citation type="submission" date="2020-12" db="EMBL/GenBank/DDBJ databases">
        <title>New Spironucleus salmonicida genome in near-complete chromosomes.</title>
        <authorList>
            <person name="Xu F."/>
            <person name="Kurt Z."/>
            <person name="Jimenez-Gonzalez A."/>
            <person name="Astvaldsson A."/>
            <person name="Andersson J.O."/>
            <person name="Svard S.G."/>
        </authorList>
    </citation>
    <scope>NUCLEOTIDE SEQUENCE</scope>
    <source>
        <strain evidence="4">ATCC 50377</strain>
    </source>
</reference>
<proteinExistence type="predicted"/>
<keyword evidence="5" id="KW-1185">Reference proteome</keyword>
<gene>
    <name evidence="3" type="ORF">SS50377_13464</name>
    <name evidence="4" type="ORF">SS50377_27563</name>
</gene>
<evidence type="ECO:0000256" key="2">
    <source>
        <dbReference type="SAM" id="SignalP"/>
    </source>
</evidence>
<sequence length="131" mass="15212">MIQIYITLSLAILSIPLLFNNSQIHDYYIATKSGSFVKSGKLFACINAKCYKFTKTVNYKINDYVEIRTLTTPKLTSNKAFWFISFIILVGVMLYFITKSEQVEKKIKFADDTDIDVTRAEEIFRSKFVDY</sequence>
<keyword evidence="1" id="KW-0472">Membrane</keyword>
<feature type="transmembrane region" description="Helical" evidence="1">
    <location>
        <begin position="80"/>
        <end position="98"/>
    </location>
</feature>
<dbReference type="AlphaFoldDB" id="V6M0M0"/>
<dbReference type="VEuPathDB" id="GiardiaDB:SS50377_27563"/>
<keyword evidence="1 3" id="KW-0812">Transmembrane</keyword>
<dbReference type="EMBL" id="AUWU02000007">
    <property type="protein sequence ID" value="KAH0571262.1"/>
    <property type="molecule type" value="Genomic_DNA"/>
</dbReference>
<feature type="signal peptide" evidence="2">
    <location>
        <begin position="1"/>
        <end position="22"/>
    </location>
</feature>
<evidence type="ECO:0000313" key="3">
    <source>
        <dbReference type="EMBL" id="EST46659.1"/>
    </source>
</evidence>
<accession>V6M0M0</accession>
<name>V6M0M0_9EUKA</name>
<keyword evidence="2" id="KW-0732">Signal</keyword>
<keyword evidence="1" id="KW-1133">Transmembrane helix</keyword>
<organism evidence="3">
    <name type="scientific">Spironucleus salmonicida</name>
    <dbReference type="NCBI Taxonomy" id="348837"/>
    <lineage>
        <taxon>Eukaryota</taxon>
        <taxon>Metamonada</taxon>
        <taxon>Diplomonadida</taxon>
        <taxon>Hexamitidae</taxon>
        <taxon>Hexamitinae</taxon>
        <taxon>Spironucleus</taxon>
    </lineage>
</organism>
<reference evidence="3 4" key="1">
    <citation type="journal article" date="2014" name="PLoS Genet.">
        <title>The Genome of Spironucleus salmonicida Highlights a Fish Pathogen Adapted to Fluctuating Environments.</title>
        <authorList>
            <person name="Xu F."/>
            <person name="Jerlstrom-Hultqvist J."/>
            <person name="Einarsson E."/>
            <person name="Astvaldsson A."/>
            <person name="Svard S.G."/>
            <person name="Andersson J.O."/>
        </authorList>
    </citation>
    <scope>NUCLEOTIDE SEQUENCE</scope>
    <source>
        <strain evidence="4">ATCC 50377</strain>
    </source>
</reference>
<dbReference type="Proteomes" id="UP000018208">
    <property type="component" value="Unassembled WGS sequence"/>
</dbReference>
<evidence type="ECO:0000313" key="4">
    <source>
        <dbReference type="EMBL" id="KAH0571262.1"/>
    </source>
</evidence>
<evidence type="ECO:0000313" key="5">
    <source>
        <dbReference type="Proteomes" id="UP000018208"/>
    </source>
</evidence>